<evidence type="ECO:0000256" key="7">
    <source>
        <dbReference type="ARBA" id="ARBA00023136"/>
    </source>
</evidence>
<feature type="transmembrane region" description="Helical" evidence="14">
    <location>
        <begin position="85"/>
        <end position="103"/>
    </location>
</feature>
<evidence type="ECO:0000256" key="4">
    <source>
        <dbReference type="ARBA" id="ARBA00022692"/>
    </source>
</evidence>
<comment type="subunit">
    <text evidence="12">Interacts with IL8. Interacts with GNAI2.</text>
</comment>
<dbReference type="PROSITE" id="PS50262">
    <property type="entry name" value="G_PROTEIN_RECEP_F1_2"/>
    <property type="match status" value="1"/>
</dbReference>
<dbReference type="GO" id="GO:0009897">
    <property type="term" value="C:external side of plasma membrane"/>
    <property type="evidence" value="ECO:0007669"/>
    <property type="project" value="TreeGrafter"/>
</dbReference>
<dbReference type="GO" id="GO:0019957">
    <property type="term" value="F:C-C chemokine binding"/>
    <property type="evidence" value="ECO:0007669"/>
    <property type="project" value="TreeGrafter"/>
</dbReference>
<keyword evidence="5 14" id="KW-1133">Transmembrane helix</keyword>
<feature type="domain" description="G-protein coupled receptors family 1 profile" evidence="15">
    <location>
        <begin position="65"/>
        <end position="234"/>
    </location>
</feature>
<evidence type="ECO:0000256" key="8">
    <source>
        <dbReference type="ARBA" id="ARBA00023157"/>
    </source>
</evidence>
<dbReference type="Gene3D" id="1.20.1070.10">
    <property type="entry name" value="Rhodopsin 7-helix transmembrane proteins"/>
    <property type="match status" value="1"/>
</dbReference>
<dbReference type="InterPro" id="IPR050119">
    <property type="entry name" value="CCR1-9-like"/>
</dbReference>
<keyword evidence="2" id="KW-1003">Cell membrane</keyword>
<feature type="non-terminal residue" evidence="16">
    <location>
        <position position="234"/>
    </location>
</feature>
<keyword evidence="8" id="KW-1015">Disulfide bond</keyword>
<reference evidence="16" key="1">
    <citation type="journal article" date="2023" name="Science">
        <title>Genome structures resolve the early diversification of teleost fishes.</title>
        <authorList>
            <person name="Parey E."/>
            <person name="Louis A."/>
            <person name="Montfort J."/>
            <person name="Bouchez O."/>
            <person name="Roques C."/>
            <person name="Iampietro C."/>
            <person name="Lluch J."/>
            <person name="Castinel A."/>
            <person name="Donnadieu C."/>
            <person name="Desvignes T."/>
            <person name="Floi Bucao C."/>
            <person name="Jouanno E."/>
            <person name="Wen M."/>
            <person name="Mejri S."/>
            <person name="Dirks R."/>
            <person name="Jansen H."/>
            <person name="Henkel C."/>
            <person name="Chen W.J."/>
            <person name="Zahm M."/>
            <person name="Cabau C."/>
            <person name="Klopp C."/>
            <person name="Thompson A.W."/>
            <person name="Robinson-Rechavi M."/>
            <person name="Braasch I."/>
            <person name="Lecointre G."/>
            <person name="Bobe J."/>
            <person name="Postlethwait J.H."/>
            <person name="Berthelot C."/>
            <person name="Roest Crollius H."/>
            <person name="Guiguen Y."/>
        </authorList>
    </citation>
    <scope>NUCLEOTIDE SEQUENCE</scope>
    <source>
        <strain evidence="16">Concon-B</strain>
    </source>
</reference>
<evidence type="ECO:0000256" key="10">
    <source>
        <dbReference type="ARBA" id="ARBA00023180"/>
    </source>
</evidence>
<feature type="transmembrane region" description="Helical" evidence="14">
    <location>
        <begin position="46"/>
        <end position="73"/>
    </location>
</feature>
<keyword evidence="9 13" id="KW-0675">Receptor</keyword>
<dbReference type="GO" id="GO:0006955">
    <property type="term" value="P:immune response"/>
    <property type="evidence" value="ECO:0007669"/>
    <property type="project" value="TreeGrafter"/>
</dbReference>
<dbReference type="InterPro" id="IPR000174">
    <property type="entry name" value="Chemokine_CXCR_1/2"/>
</dbReference>
<dbReference type="OrthoDB" id="9946013at2759"/>
<dbReference type="SUPFAM" id="SSF81321">
    <property type="entry name" value="Family A G protein-coupled receptor-like"/>
    <property type="match status" value="1"/>
</dbReference>
<keyword evidence="11 13" id="KW-0807">Transducer</keyword>
<keyword evidence="6 13" id="KW-0297">G-protein coupled receptor</keyword>
<keyword evidence="7 14" id="KW-0472">Membrane</keyword>
<dbReference type="Pfam" id="PF00001">
    <property type="entry name" value="7tm_1"/>
    <property type="match status" value="1"/>
</dbReference>
<feature type="transmembrane region" description="Helical" evidence="14">
    <location>
        <begin position="130"/>
        <end position="149"/>
    </location>
</feature>
<sequence>MAATNKIVSVPDFDDLYGDLFTAVANDSIEIDLETVVCEIPPLHSAVYTIMCTFYILIFLMALPGNLLVGLVIQSCRQTLSPSDIYLFHLAVADTLLALTLPFRAASLMQGWVFGDAACKLFNLVLEVTFYSSVLFLVCISVDRYLVIVRAMETRKERRRLWSWGVCGGVWVAGAALSLPALYSRAVAPPGQGREECTLHGDPENASLNRLVMRVLRHTLGFLLPLAAMLGCYG</sequence>
<evidence type="ECO:0000256" key="5">
    <source>
        <dbReference type="ARBA" id="ARBA00022989"/>
    </source>
</evidence>
<comment type="similarity">
    <text evidence="13">Belongs to the G-protein coupled receptor 1 family.</text>
</comment>
<dbReference type="GO" id="GO:0016493">
    <property type="term" value="F:C-C chemokine receptor activity"/>
    <property type="evidence" value="ECO:0007669"/>
    <property type="project" value="TreeGrafter"/>
</dbReference>
<organism evidence="16 17">
    <name type="scientific">Conger conger</name>
    <name type="common">Conger eel</name>
    <name type="synonym">Muraena conger</name>
    <dbReference type="NCBI Taxonomy" id="82655"/>
    <lineage>
        <taxon>Eukaryota</taxon>
        <taxon>Metazoa</taxon>
        <taxon>Chordata</taxon>
        <taxon>Craniata</taxon>
        <taxon>Vertebrata</taxon>
        <taxon>Euteleostomi</taxon>
        <taxon>Actinopterygii</taxon>
        <taxon>Neopterygii</taxon>
        <taxon>Teleostei</taxon>
        <taxon>Anguilliformes</taxon>
        <taxon>Congridae</taxon>
        <taxon>Conger</taxon>
    </lineage>
</organism>
<dbReference type="GO" id="GO:0019722">
    <property type="term" value="P:calcium-mediated signaling"/>
    <property type="evidence" value="ECO:0007669"/>
    <property type="project" value="TreeGrafter"/>
</dbReference>
<keyword evidence="10" id="KW-0325">Glycoprotein</keyword>
<keyword evidence="4 13" id="KW-0812">Transmembrane</keyword>
<dbReference type="EMBL" id="JAFJMO010000015">
    <property type="protein sequence ID" value="KAJ8255484.1"/>
    <property type="molecule type" value="Genomic_DNA"/>
</dbReference>
<evidence type="ECO:0000256" key="11">
    <source>
        <dbReference type="ARBA" id="ARBA00023224"/>
    </source>
</evidence>
<evidence type="ECO:0000313" key="16">
    <source>
        <dbReference type="EMBL" id="KAJ8255484.1"/>
    </source>
</evidence>
<proteinExistence type="inferred from homology"/>
<dbReference type="GO" id="GO:0007204">
    <property type="term" value="P:positive regulation of cytosolic calcium ion concentration"/>
    <property type="evidence" value="ECO:0007669"/>
    <property type="project" value="TreeGrafter"/>
</dbReference>
<evidence type="ECO:0000256" key="2">
    <source>
        <dbReference type="ARBA" id="ARBA00022475"/>
    </source>
</evidence>
<dbReference type="InterPro" id="IPR017452">
    <property type="entry name" value="GPCR_Rhodpsn_7TM"/>
</dbReference>
<comment type="subcellular location">
    <subcellularLocation>
        <location evidence="1">Cell membrane</location>
        <topology evidence="1">Multi-pass membrane protein</topology>
    </subcellularLocation>
</comment>
<dbReference type="InterPro" id="IPR000276">
    <property type="entry name" value="GPCR_Rhodpsn"/>
</dbReference>
<evidence type="ECO:0000256" key="9">
    <source>
        <dbReference type="ARBA" id="ARBA00023170"/>
    </source>
</evidence>
<dbReference type="PANTHER" id="PTHR10489">
    <property type="entry name" value="CELL ADHESION MOLECULE"/>
    <property type="match status" value="1"/>
</dbReference>
<gene>
    <name evidence="16" type="ORF">COCON_G00193480</name>
</gene>
<evidence type="ECO:0000256" key="3">
    <source>
        <dbReference type="ARBA" id="ARBA00022500"/>
    </source>
</evidence>
<comment type="caution">
    <text evidence="16">The sequence shown here is derived from an EMBL/GenBank/DDBJ whole genome shotgun (WGS) entry which is preliminary data.</text>
</comment>
<evidence type="ECO:0000259" key="15">
    <source>
        <dbReference type="PROSITE" id="PS50262"/>
    </source>
</evidence>
<dbReference type="PROSITE" id="PS00237">
    <property type="entry name" value="G_PROTEIN_RECEP_F1_1"/>
    <property type="match status" value="1"/>
</dbReference>
<dbReference type="PRINTS" id="PR00427">
    <property type="entry name" value="INTRLEUKIN8R"/>
</dbReference>
<dbReference type="PANTHER" id="PTHR10489:SF930">
    <property type="entry name" value="C-X-C CHEMOKINE RECEPTOR TYPE 1-LIKE"/>
    <property type="match status" value="1"/>
</dbReference>
<accession>A0A9Q1HQK0</accession>
<feature type="transmembrane region" description="Helical" evidence="14">
    <location>
        <begin position="161"/>
        <end position="183"/>
    </location>
</feature>
<evidence type="ECO:0000256" key="14">
    <source>
        <dbReference type="SAM" id="Phobius"/>
    </source>
</evidence>
<dbReference type="GO" id="GO:0030593">
    <property type="term" value="P:neutrophil chemotaxis"/>
    <property type="evidence" value="ECO:0007669"/>
    <property type="project" value="TreeGrafter"/>
</dbReference>
<dbReference type="AlphaFoldDB" id="A0A9Q1HQK0"/>
<dbReference type="GO" id="GO:0016494">
    <property type="term" value="F:C-X-C chemokine receptor activity"/>
    <property type="evidence" value="ECO:0007669"/>
    <property type="project" value="InterPro"/>
</dbReference>
<evidence type="ECO:0000256" key="1">
    <source>
        <dbReference type="ARBA" id="ARBA00004651"/>
    </source>
</evidence>
<evidence type="ECO:0000256" key="6">
    <source>
        <dbReference type="ARBA" id="ARBA00023040"/>
    </source>
</evidence>
<evidence type="ECO:0000256" key="12">
    <source>
        <dbReference type="ARBA" id="ARBA00034130"/>
    </source>
</evidence>
<dbReference type="PRINTS" id="PR00237">
    <property type="entry name" value="GPCRRHODOPSN"/>
</dbReference>
<protein>
    <recommendedName>
        <fullName evidence="15">G-protein coupled receptors family 1 profile domain-containing protein</fullName>
    </recommendedName>
</protein>
<keyword evidence="17" id="KW-1185">Reference proteome</keyword>
<dbReference type="Proteomes" id="UP001152803">
    <property type="component" value="Unassembled WGS sequence"/>
</dbReference>
<evidence type="ECO:0000313" key="17">
    <source>
        <dbReference type="Proteomes" id="UP001152803"/>
    </source>
</evidence>
<name>A0A9Q1HQK0_CONCO</name>
<keyword evidence="3" id="KW-0145">Chemotaxis</keyword>
<evidence type="ECO:0000256" key="13">
    <source>
        <dbReference type="RuleBase" id="RU000688"/>
    </source>
</evidence>